<evidence type="ECO:0000313" key="3">
    <source>
        <dbReference type="Proteomes" id="UP000623440"/>
    </source>
</evidence>
<dbReference type="Proteomes" id="UP000623440">
    <property type="component" value="Unassembled WGS sequence"/>
</dbReference>
<name>A0ABR8DRR6_9NOSO</name>
<keyword evidence="1" id="KW-1133">Transmembrane helix</keyword>
<comment type="caution">
    <text evidence="2">The sequence shown here is derived from an EMBL/GenBank/DDBJ whole genome shotgun (WGS) entry which is preliminary data.</text>
</comment>
<proteinExistence type="predicted"/>
<evidence type="ECO:0000313" key="2">
    <source>
        <dbReference type="EMBL" id="MBD2532141.1"/>
    </source>
</evidence>
<dbReference type="RefSeq" id="WP_190942801.1">
    <property type="nucleotide sequence ID" value="NZ_JACJSI010000050.1"/>
</dbReference>
<sequence>MHYNQILQKTVAANNNWDQVTQSEAKNEQTQTHELAIPDLAIFLYPVGFMVGWIFFFLILRKIRALLDEKIIFSISHLHKVPCKNCRFYSSNYYLKCAVNPSVVLTEEAKNCSEYSPNKKNFSSKNPLD</sequence>
<accession>A0ABR8DRR6</accession>
<organism evidence="2 3">
    <name type="scientific">Nostoc flagelliforme FACHB-838</name>
    <dbReference type="NCBI Taxonomy" id="2692904"/>
    <lineage>
        <taxon>Bacteria</taxon>
        <taxon>Bacillati</taxon>
        <taxon>Cyanobacteriota</taxon>
        <taxon>Cyanophyceae</taxon>
        <taxon>Nostocales</taxon>
        <taxon>Nostocaceae</taxon>
        <taxon>Nostoc</taxon>
    </lineage>
</organism>
<protein>
    <submittedName>
        <fullName evidence="2">Uncharacterized protein</fullName>
    </submittedName>
</protein>
<reference evidence="2 3" key="1">
    <citation type="journal article" date="2020" name="ISME J.">
        <title>Comparative genomics reveals insights into cyanobacterial evolution and habitat adaptation.</title>
        <authorList>
            <person name="Chen M.Y."/>
            <person name="Teng W.K."/>
            <person name="Zhao L."/>
            <person name="Hu C.X."/>
            <person name="Zhou Y.K."/>
            <person name="Han B.P."/>
            <person name="Song L.R."/>
            <person name="Shu W.S."/>
        </authorList>
    </citation>
    <scope>NUCLEOTIDE SEQUENCE [LARGE SCALE GENOMIC DNA]</scope>
    <source>
        <strain evidence="2 3">FACHB-838</strain>
    </source>
</reference>
<keyword evidence="1" id="KW-0812">Transmembrane</keyword>
<dbReference type="EMBL" id="JACJSI010000050">
    <property type="protein sequence ID" value="MBD2532141.1"/>
    <property type="molecule type" value="Genomic_DNA"/>
</dbReference>
<evidence type="ECO:0000256" key="1">
    <source>
        <dbReference type="SAM" id="Phobius"/>
    </source>
</evidence>
<keyword evidence="3" id="KW-1185">Reference proteome</keyword>
<keyword evidence="1" id="KW-0472">Membrane</keyword>
<feature type="transmembrane region" description="Helical" evidence="1">
    <location>
        <begin position="40"/>
        <end position="60"/>
    </location>
</feature>
<gene>
    <name evidence="2" type="ORF">H6G97_22180</name>
</gene>